<feature type="compositionally biased region" description="Acidic residues" evidence="1">
    <location>
        <begin position="142"/>
        <end position="158"/>
    </location>
</feature>
<evidence type="ECO:0000313" key="3">
    <source>
        <dbReference type="Proteomes" id="UP001287356"/>
    </source>
</evidence>
<dbReference type="EMBL" id="JAULSN010000005">
    <property type="protein sequence ID" value="KAK3371067.1"/>
    <property type="molecule type" value="Genomic_DNA"/>
</dbReference>
<feature type="region of interest" description="Disordered" evidence="1">
    <location>
        <begin position="137"/>
        <end position="170"/>
    </location>
</feature>
<reference evidence="2" key="1">
    <citation type="journal article" date="2023" name="Mol. Phylogenet. Evol.">
        <title>Genome-scale phylogeny and comparative genomics of the fungal order Sordariales.</title>
        <authorList>
            <person name="Hensen N."/>
            <person name="Bonometti L."/>
            <person name="Westerberg I."/>
            <person name="Brannstrom I.O."/>
            <person name="Guillou S."/>
            <person name="Cros-Aarteil S."/>
            <person name="Calhoun S."/>
            <person name="Haridas S."/>
            <person name="Kuo A."/>
            <person name="Mondo S."/>
            <person name="Pangilinan J."/>
            <person name="Riley R."/>
            <person name="LaButti K."/>
            <person name="Andreopoulos B."/>
            <person name="Lipzen A."/>
            <person name="Chen C."/>
            <person name="Yan M."/>
            <person name="Daum C."/>
            <person name="Ng V."/>
            <person name="Clum A."/>
            <person name="Steindorff A."/>
            <person name="Ohm R.A."/>
            <person name="Martin F."/>
            <person name="Silar P."/>
            <person name="Natvig D.O."/>
            <person name="Lalanne C."/>
            <person name="Gautier V."/>
            <person name="Ament-Velasquez S.L."/>
            <person name="Kruys A."/>
            <person name="Hutchinson M.I."/>
            <person name="Powell A.J."/>
            <person name="Barry K."/>
            <person name="Miller A.N."/>
            <person name="Grigoriev I.V."/>
            <person name="Debuchy R."/>
            <person name="Gladieux P."/>
            <person name="Hiltunen Thoren M."/>
            <person name="Johannesson H."/>
        </authorList>
    </citation>
    <scope>NUCLEOTIDE SEQUENCE</scope>
    <source>
        <strain evidence="2">CBS 958.72</strain>
    </source>
</reference>
<keyword evidence="3" id="KW-1185">Reference proteome</keyword>
<dbReference type="Proteomes" id="UP001287356">
    <property type="component" value="Unassembled WGS sequence"/>
</dbReference>
<dbReference type="AlphaFoldDB" id="A0AAE0N525"/>
<accession>A0AAE0N525</accession>
<proteinExistence type="predicted"/>
<organism evidence="2 3">
    <name type="scientific">Lasiosphaeria ovina</name>
    <dbReference type="NCBI Taxonomy" id="92902"/>
    <lineage>
        <taxon>Eukaryota</taxon>
        <taxon>Fungi</taxon>
        <taxon>Dikarya</taxon>
        <taxon>Ascomycota</taxon>
        <taxon>Pezizomycotina</taxon>
        <taxon>Sordariomycetes</taxon>
        <taxon>Sordariomycetidae</taxon>
        <taxon>Sordariales</taxon>
        <taxon>Lasiosphaeriaceae</taxon>
        <taxon>Lasiosphaeria</taxon>
    </lineage>
</organism>
<gene>
    <name evidence="2" type="ORF">B0T24DRAFT_680190</name>
</gene>
<evidence type="ECO:0000256" key="1">
    <source>
        <dbReference type="SAM" id="MobiDB-lite"/>
    </source>
</evidence>
<dbReference type="InterPro" id="IPR012334">
    <property type="entry name" value="Pectin_lyas_fold"/>
</dbReference>
<comment type="caution">
    <text evidence="2">The sequence shown here is derived from an EMBL/GenBank/DDBJ whole genome shotgun (WGS) entry which is preliminary data.</text>
</comment>
<reference evidence="2" key="2">
    <citation type="submission" date="2023-06" db="EMBL/GenBank/DDBJ databases">
        <authorList>
            <consortium name="Lawrence Berkeley National Laboratory"/>
            <person name="Haridas S."/>
            <person name="Hensen N."/>
            <person name="Bonometti L."/>
            <person name="Westerberg I."/>
            <person name="Brannstrom I.O."/>
            <person name="Guillou S."/>
            <person name="Cros-Aarteil S."/>
            <person name="Calhoun S."/>
            <person name="Kuo A."/>
            <person name="Mondo S."/>
            <person name="Pangilinan J."/>
            <person name="Riley R."/>
            <person name="Labutti K."/>
            <person name="Andreopoulos B."/>
            <person name="Lipzen A."/>
            <person name="Chen C."/>
            <person name="Yanf M."/>
            <person name="Daum C."/>
            <person name="Ng V."/>
            <person name="Clum A."/>
            <person name="Steindorff A."/>
            <person name="Ohm R."/>
            <person name="Martin F."/>
            <person name="Silar P."/>
            <person name="Natvig D."/>
            <person name="Lalanne C."/>
            <person name="Gautier V."/>
            <person name="Ament-Velasquez S.L."/>
            <person name="Kruys A."/>
            <person name="Hutchinson M.I."/>
            <person name="Powell A.J."/>
            <person name="Barry K."/>
            <person name="Miller A.N."/>
            <person name="Grigoriev I.V."/>
            <person name="Debuchy R."/>
            <person name="Gladieux P."/>
            <person name="Thoren M.H."/>
            <person name="Johannesson H."/>
        </authorList>
    </citation>
    <scope>NUCLEOTIDE SEQUENCE</scope>
    <source>
        <strain evidence="2">CBS 958.72</strain>
    </source>
</reference>
<dbReference type="Gene3D" id="2.160.20.10">
    <property type="entry name" value="Single-stranded right-handed beta-helix, Pectin lyase-like"/>
    <property type="match status" value="1"/>
</dbReference>
<name>A0AAE0N525_9PEZI</name>
<evidence type="ECO:0000313" key="2">
    <source>
        <dbReference type="EMBL" id="KAK3371067.1"/>
    </source>
</evidence>
<protein>
    <submittedName>
        <fullName evidence="2">Uncharacterized protein</fullName>
    </submittedName>
</protein>
<sequence>MAPSSPTSSSTTRNKAFNHCRTAIFIKPGAIMMEWNIAGSEPGAAALWVMHPRIGGYAGTKLQLENSTCDQSFQRRGPLAYLGELASLARRAKFIETAPWHWLQQNFGDEYHFLLIHGLSIHKEEDREDGRAMARTLMGHDADEDEVMEDKDGDEESDGDKGLDTSDAAPSMVDGVLAGANFTSEEVSFMQRGWGSSETFLISFGLKFYKEDDVEEAKSLVGALMAPATDSESEGSD</sequence>